<dbReference type="GO" id="GO:0005737">
    <property type="term" value="C:cytoplasm"/>
    <property type="evidence" value="ECO:0007669"/>
    <property type="project" value="UniProtKB-SubCell"/>
</dbReference>
<dbReference type="HAMAP" id="MF_01103">
    <property type="entry name" value="UPF0291"/>
    <property type="match status" value="1"/>
</dbReference>
<dbReference type="RefSeq" id="WP_008789640.1">
    <property type="nucleotide sequence ID" value="NZ_AKCB01000001.1"/>
</dbReference>
<dbReference type="SUPFAM" id="SSF158221">
    <property type="entry name" value="YnzC-like"/>
    <property type="match status" value="1"/>
</dbReference>
<dbReference type="EMBL" id="ADKX01000039">
    <property type="protein sequence ID" value="EFW04269.1"/>
    <property type="molecule type" value="Genomic_DNA"/>
</dbReference>
<evidence type="ECO:0000256" key="1">
    <source>
        <dbReference type="ARBA" id="ARBA00022490"/>
    </source>
</evidence>
<dbReference type="Gene3D" id="1.10.287.540">
    <property type="entry name" value="Helix hairpin bin"/>
    <property type="match status" value="1"/>
</dbReference>
<keyword evidence="4" id="KW-1185">Reference proteome</keyword>
<dbReference type="AlphaFoldDB" id="E7GCR0"/>
<protein>
    <recommendedName>
        <fullName evidence="2">UPF0291 protein HMPREF9488_02552</fullName>
    </recommendedName>
</protein>
<dbReference type="eggNOG" id="COG4224">
    <property type="taxonomic scope" value="Bacteria"/>
</dbReference>
<dbReference type="HOGENOM" id="CLU_173137_0_2_9"/>
<dbReference type="PANTHER" id="PTHR37300:SF1">
    <property type="entry name" value="UPF0291 PROTEIN YNZC"/>
    <property type="match status" value="1"/>
</dbReference>
<reference evidence="3 4" key="1">
    <citation type="submission" date="2010-12" db="EMBL/GenBank/DDBJ databases">
        <title>The Genome Sequence of Coprobacillus sp. strain 29_1.</title>
        <authorList>
            <consortium name="The Broad Institute Genome Sequencing Platform"/>
            <person name="Earl A."/>
            <person name="Ward D."/>
            <person name="Feldgarden M."/>
            <person name="Gevers D."/>
            <person name="Daigneault M."/>
            <person name="Sibley C.D."/>
            <person name="White A."/>
            <person name="Strauss J."/>
            <person name="Allen-Vercoe E."/>
            <person name="Young S.K."/>
            <person name="Zeng Q."/>
            <person name="Gargeya S."/>
            <person name="Fitzgerald M."/>
            <person name="Haas B."/>
            <person name="Abouelleil A."/>
            <person name="Alvarado L."/>
            <person name="Arachchi H.M."/>
            <person name="Berlin A."/>
            <person name="Brown A."/>
            <person name="Chapman S.B."/>
            <person name="Chen Z."/>
            <person name="Dunbar C."/>
            <person name="Freedman E."/>
            <person name="Gearin G."/>
            <person name="Gellesch M."/>
            <person name="Goldberg J."/>
            <person name="Griggs A."/>
            <person name="Gujja S."/>
            <person name="Heilman E."/>
            <person name="Heiman D."/>
            <person name="Howarth C."/>
            <person name="Larson L."/>
            <person name="Lui A."/>
            <person name="MacDonald P.J.P."/>
            <person name="Mehta T."/>
            <person name="Montmayeur A."/>
            <person name="Murphy C."/>
            <person name="Neiman D."/>
            <person name="Pearson M."/>
            <person name="Priest M."/>
            <person name="Roberts A."/>
            <person name="Saif S."/>
            <person name="Shea T."/>
            <person name="Shenoy N."/>
            <person name="Sisk P."/>
            <person name="Stolte C."/>
            <person name="Sykes S."/>
            <person name="White J."/>
            <person name="Yandava C."/>
            <person name="Nusbaum C."/>
            <person name="Birren B."/>
        </authorList>
    </citation>
    <scope>NUCLEOTIDE SEQUENCE [LARGE SCALE GENOMIC DNA]</scope>
    <source>
        <strain evidence="3 4">29_1</strain>
    </source>
</reference>
<dbReference type="Pfam" id="PF05979">
    <property type="entry name" value="DUF896"/>
    <property type="match status" value="1"/>
</dbReference>
<dbReference type="STRING" id="100884.GCA_000269565_00205"/>
<comment type="similarity">
    <text evidence="2">Belongs to the UPF0291 family.</text>
</comment>
<evidence type="ECO:0000313" key="3">
    <source>
        <dbReference type="EMBL" id="EFW04269.1"/>
    </source>
</evidence>
<accession>E7GCR0</accession>
<comment type="caution">
    <text evidence="3">The sequence shown here is derived from an EMBL/GenBank/DDBJ whole genome shotgun (WGS) entry which is preliminary data.</text>
</comment>
<dbReference type="PANTHER" id="PTHR37300">
    <property type="entry name" value="UPF0291 PROTEIN CBO2609/CLC_2481"/>
    <property type="match status" value="1"/>
</dbReference>
<keyword evidence="1 2" id="KW-0963">Cytoplasm</keyword>
<comment type="subcellular location">
    <subcellularLocation>
        <location evidence="2">Cytoplasm</location>
    </subcellularLocation>
</comment>
<dbReference type="GeneID" id="78228135"/>
<evidence type="ECO:0000256" key="2">
    <source>
        <dbReference type="HAMAP-Rule" id="MF_01103"/>
    </source>
</evidence>
<dbReference type="InterPro" id="IPR009242">
    <property type="entry name" value="DUF896"/>
</dbReference>
<organism evidence="3 4">
    <name type="scientific">Coprobacillus cateniformis</name>
    <dbReference type="NCBI Taxonomy" id="100884"/>
    <lineage>
        <taxon>Bacteria</taxon>
        <taxon>Bacillati</taxon>
        <taxon>Bacillota</taxon>
        <taxon>Erysipelotrichia</taxon>
        <taxon>Erysipelotrichales</taxon>
        <taxon>Coprobacillaceae</taxon>
        <taxon>Coprobacillus</taxon>
    </lineage>
</organism>
<dbReference type="Proteomes" id="UP000003157">
    <property type="component" value="Unassembled WGS sequence"/>
</dbReference>
<gene>
    <name evidence="3" type="ORF">HMPREF9488_02552</name>
</gene>
<sequence length="76" mass="8828">MAKISDEMINEINELAHKSKTVGLTEEEKARQHELRQEYLRIFRSGFQQQLKSIKVVDSKGNDVTPQKLKNAKKMN</sequence>
<name>E7GCR0_9FIRM</name>
<dbReference type="OrthoDB" id="390105at2"/>
<proteinExistence type="inferred from homology"/>
<evidence type="ECO:0000313" key="4">
    <source>
        <dbReference type="Proteomes" id="UP000003157"/>
    </source>
</evidence>